<accession>A0A3N4JMG6</accession>
<dbReference type="AlphaFoldDB" id="A0A3N4JMG6"/>
<evidence type="ECO:0000256" key="2">
    <source>
        <dbReference type="SAM" id="Phobius"/>
    </source>
</evidence>
<dbReference type="OrthoDB" id="5386992at2759"/>
<proteinExistence type="predicted"/>
<evidence type="ECO:0000313" key="4">
    <source>
        <dbReference type="Proteomes" id="UP000276215"/>
    </source>
</evidence>
<evidence type="ECO:0000313" key="3">
    <source>
        <dbReference type="EMBL" id="RPA98497.1"/>
    </source>
</evidence>
<feature type="compositionally biased region" description="Low complexity" evidence="1">
    <location>
        <begin position="16"/>
        <end position="36"/>
    </location>
</feature>
<dbReference type="EMBL" id="ML120395">
    <property type="protein sequence ID" value="RPA98497.1"/>
    <property type="molecule type" value="Genomic_DNA"/>
</dbReference>
<keyword evidence="2" id="KW-0472">Membrane</keyword>
<feature type="transmembrane region" description="Helical" evidence="2">
    <location>
        <begin position="49"/>
        <end position="70"/>
    </location>
</feature>
<keyword evidence="2" id="KW-0812">Transmembrane</keyword>
<sequence>MGVEEARSSSDGSEDLSIPSSPRRSTSSLPDPATAAQPPPPAVEKFHPAVYVVIWITLSSAVIIFNKWILFDKKFLCDSDIPYNMAFGVCDDRYSDSCTDDTSPRWPE</sequence>
<keyword evidence="4" id="KW-1185">Reference proteome</keyword>
<gene>
    <name evidence="3" type="ORF">L873DRAFT_1687284</name>
</gene>
<feature type="region of interest" description="Disordered" evidence="1">
    <location>
        <begin position="1"/>
        <end position="40"/>
    </location>
</feature>
<protein>
    <submittedName>
        <fullName evidence="3">Uncharacterized protein</fullName>
    </submittedName>
</protein>
<evidence type="ECO:0000256" key="1">
    <source>
        <dbReference type="SAM" id="MobiDB-lite"/>
    </source>
</evidence>
<reference evidence="3 4" key="1">
    <citation type="journal article" date="2018" name="Nat. Ecol. Evol.">
        <title>Pezizomycetes genomes reveal the molecular basis of ectomycorrhizal truffle lifestyle.</title>
        <authorList>
            <person name="Murat C."/>
            <person name="Payen T."/>
            <person name="Noel B."/>
            <person name="Kuo A."/>
            <person name="Morin E."/>
            <person name="Chen J."/>
            <person name="Kohler A."/>
            <person name="Krizsan K."/>
            <person name="Balestrini R."/>
            <person name="Da Silva C."/>
            <person name="Montanini B."/>
            <person name="Hainaut M."/>
            <person name="Levati E."/>
            <person name="Barry K.W."/>
            <person name="Belfiori B."/>
            <person name="Cichocki N."/>
            <person name="Clum A."/>
            <person name="Dockter R.B."/>
            <person name="Fauchery L."/>
            <person name="Guy J."/>
            <person name="Iotti M."/>
            <person name="Le Tacon F."/>
            <person name="Lindquist E.A."/>
            <person name="Lipzen A."/>
            <person name="Malagnac F."/>
            <person name="Mello A."/>
            <person name="Molinier V."/>
            <person name="Miyauchi S."/>
            <person name="Poulain J."/>
            <person name="Riccioni C."/>
            <person name="Rubini A."/>
            <person name="Sitrit Y."/>
            <person name="Splivallo R."/>
            <person name="Traeger S."/>
            <person name="Wang M."/>
            <person name="Zifcakova L."/>
            <person name="Wipf D."/>
            <person name="Zambonelli A."/>
            <person name="Paolocci F."/>
            <person name="Nowrousian M."/>
            <person name="Ottonello S."/>
            <person name="Baldrian P."/>
            <person name="Spatafora J.W."/>
            <person name="Henrissat B."/>
            <person name="Nagy L.G."/>
            <person name="Aury J.M."/>
            <person name="Wincker P."/>
            <person name="Grigoriev I.V."/>
            <person name="Bonfante P."/>
            <person name="Martin F.M."/>
        </authorList>
    </citation>
    <scope>NUCLEOTIDE SEQUENCE [LARGE SCALE GENOMIC DNA]</scope>
    <source>
        <strain evidence="3 4">120613-1</strain>
    </source>
</reference>
<keyword evidence="2" id="KW-1133">Transmembrane helix</keyword>
<name>A0A3N4JMG6_9PEZI</name>
<dbReference type="Proteomes" id="UP000276215">
    <property type="component" value="Unassembled WGS sequence"/>
</dbReference>
<organism evidence="3 4">
    <name type="scientific">Choiromyces venosus 120613-1</name>
    <dbReference type="NCBI Taxonomy" id="1336337"/>
    <lineage>
        <taxon>Eukaryota</taxon>
        <taxon>Fungi</taxon>
        <taxon>Dikarya</taxon>
        <taxon>Ascomycota</taxon>
        <taxon>Pezizomycotina</taxon>
        <taxon>Pezizomycetes</taxon>
        <taxon>Pezizales</taxon>
        <taxon>Tuberaceae</taxon>
        <taxon>Choiromyces</taxon>
    </lineage>
</organism>